<accession>A0ABT3FLW8</accession>
<feature type="domain" description="ArnT-like N-terminal" evidence="9">
    <location>
        <begin position="31"/>
        <end position="239"/>
    </location>
</feature>
<dbReference type="PANTHER" id="PTHR33908">
    <property type="entry name" value="MANNOSYLTRANSFERASE YKCB-RELATED"/>
    <property type="match status" value="1"/>
</dbReference>
<name>A0ABT3FLW8_9BACT</name>
<evidence type="ECO:0000256" key="6">
    <source>
        <dbReference type="ARBA" id="ARBA00022989"/>
    </source>
</evidence>
<evidence type="ECO:0000256" key="7">
    <source>
        <dbReference type="ARBA" id="ARBA00023136"/>
    </source>
</evidence>
<reference evidence="10 11" key="1">
    <citation type="submission" date="2022-10" db="EMBL/GenBank/DDBJ databases">
        <title>Luteolibacter flavescens strain MCCC 1K03193, whole genome shotgun sequencing project.</title>
        <authorList>
            <person name="Zhao G."/>
            <person name="Shen L."/>
        </authorList>
    </citation>
    <scope>NUCLEOTIDE SEQUENCE [LARGE SCALE GENOMIC DNA]</scope>
    <source>
        <strain evidence="10 11">MCCC 1K03193</strain>
    </source>
</reference>
<dbReference type="Proteomes" id="UP001207930">
    <property type="component" value="Unassembled WGS sequence"/>
</dbReference>
<dbReference type="PANTHER" id="PTHR33908:SF3">
    <property type="entry name" value="UNDECAPRENYL PHOSPHATE-ALPHA-4-AMINO-4-DEOXY-L-ARABINOSE ARABINOSYL TRANSFERASE"/>
    <property type="match status" value="1"/>
</dbReference>
<evidence type="ECO:0000256" key="3">
    <source>
        <dbReference type="ARBA" id="ARBA00022676"/>
    </source>
</evidence>
<protein>
    <submittedName>
        <fullName evidence="10">Glycosyltransferase family 39 protein</fullName>
    </submittedName>
</protein>
<dbReference type="InterPro" id="IPR050297">
    <property type="entry name" value="LipidA_mod_glycosyltrf_83"/>
</dbReference>
<proteinExistence type="predicted"/>
<dbReference type="EMBL" id="JAPDDS010000003">
    <property type="protein sequence ID" value="MCW1884339.1"/>
    <property type="molecule type" value="Genomic_DNA"/>
</dbReference>
<keyword evidence="4" id="KW-0808">Transferase</keyword>
<evidence type="ECO:0000256" key="2">
    <source>
        <dbReference type="ARBA" id="ARBA00022475"/>
    </source>
</evidence>
<evidence type="ECO:0000259" key="9">
    <source>
        <dbReference type="Pfam" id="PF02366"/>
    </source>
</evidence>
<keyword evidence="3" id="KW-0328">Glycosyltransferase</keyword>
<dbReference type="InterPro" id="IPR003342">
    <property type="entry name" value="ArnT-like_N"/>
</dbReference>
<feature type="transmembrane region" description="Helical" evidence="8">
    <location>
        <begin position="207"/>
        <end position="226"/>
    </location>
</feature>
<comment type="subcellular location">
    <subcellularLocation>
        <location evidence="1">Cell membrane</location>
        <topology evidence="1">Multi-pass membrane protein</topology>
    </subcellularLocation>
</comment>
<dbReference type="Pfam" id="PF02366">
    <property type="entry name" value="PMT"/>
    <property type="match status" value="1"/>
</dbReference>
<keyword evidence="11" id="KW-1185">Reference proteome</keyword>
<keyword evidence="5 8" id="KW-0812">Transmembrane</keyword>
<feature type="transmembrane region" description="Helical" evidence="8">
    <location>
        <begin position="86"/>
        <end position="107"/>
    </location>
</feature>
<evidence type="ECO:0000313" key="10">
    <source>
        <dbReference type="EMBL" id="MCW1884339.1"/>
    </source>
</evidence>
<gene>
    <name evidence="10" type="ORF">OKA04_06320</name>
</gene>
<keyword evidence="7 8" id="KW-0472">Membrane</keyword>
<evidence type="ECO:0000256" key="4">
    <source>
        <dbReference type="ARBA" id="ARBA00022679"/>
    </source>
</evidence>
<feature type="transmembrane region" description="Helical" evidence="8">
    <location>
        <begin position="12"/>
        <end position="29"/>
    </location>
</feature>
<feature type="transmembrane region" description="Helical" evidence="8">
    <location>
        <begin position="267"/>
        <end position="285"/>
    </location>
</feature>
<keyword evidence="6 8" id="KW-1133">Transmembrane helix</keyword>
<keyword evidence="2" id="KW-1003">Cell membrane</keyword>
<feature type="transmembrane region" description="Helical" evidence="8">
    <location>
        <begin position="168"/>
        <end position="195"/>
    </location>
</feature>
<feature type="transmembrane region" description="Helical" evidence="8">
    <location>
        <begin position="306"/>
        <end position="327"/>
    </location>
</feature>
<feature type="transmembrane region" description="Helical" evidence="8">
    <location>
        <begin position="362"/>
        <end position="384"/>
    </location>
</feature>
<evidence type="ECO:0000256" key="1">
    <source>
        <dbReference type="ARBA" id="ARBA00004651"/>
    </source>
</evidence>
<sequence>MPAFARRLFSPPVLLAVLLACRFVLLIVAPHTDPSEARYAEIARKMVETGDWITPQFDYGVPFWAKPPLSTWMSALGIELFGVNEFGSRIFIFIGALGVLALVADAARREFGKGAGWTAAAVLTGMPLFFYCSAAVMTDLALLMGTTLTMVCFRSATRGGPRWRGYGVFVGLAIGLLAKGPLVLVIALPPIVGWIVLTGRWRATREALPWVTGTILMLALALPWYVAAEQKTPGFLNYFLIGEHWMRFTVRGWQGDLYGNAHPVMPGTIWIFLLLGAFPWCLGLLRARPAGWRASRRWAMAHNGRGLYWLLWMIWPVAFFTPARNIIATYPLPALPALAILLAGMHAQRRNAVAKEEDTPPFAPVSASITLAIVGTVMVMSIFFPEFSPKRSERTLIRRFEKEREPGDRLIYYGPRKYSAEFYTEGGIDHTTSAENIAKHLDTPGRTFVALPSYWMPLVPPRVRRRLVPVASWGPGPSLYVERTDLPDMAGIDPSRTSPIGN</sequence>
<evidence type="ECO:0000256" key="5">
    <source>
        <dbReference type="ARBA" id="ARBA00022692"/>
    </source>
</evidence>
<evidence type="ECO:0000256" key="8">
    <source>
        <dbReference type="SAM" id="Phobius"/>
    </source>
</evidence>
<dbReference type="PROSITE" id="PS51257">
    <property type="entry name" value="PROKAR_LIPOPROTEIN"/>
    <property type="match status" value="1"/>
</dbReference>
<comment type="caution">
    <text evidence="10">The sequence shown here is derived from an EMBL/GenBank/DDBJ whole genome shotgun (WGS) entry which is preliminary data.</text>
</comment>
<organism evidence="10 11">
    <name type="scientific">Luteolibacter flavescens</name>
    <dbReference type="NCBI Taxonomy" id="1859460"/>
    <lineage>
        <taxon>Bacteria</taxon>
        <taxon>Pseudomonadati</taxon>
        <taxon>Verrucomicrobiota</taxon>
        <taxon>Verrucomicrobiia</taxon>
        <taxon>Verrucomicrobiales</taxon>
        <taxon>Verrucomicrobiaceae</taxon>
        <taxon>Luteolibacter</taxon>
    </lineage>
</organism>
<evidence type="ECO:0000313" key="11">
    <source>
        <dbReference type="Proteomes" id="UP001207930"/>
    </source>
</evidence>
<dbReference type="RefSeq" id="WP_264500299.1">
    <property type="nucleotide sequence ID" value="NZ_JAPDDS010000003.1"/>
</dbReference>